<evidence type="ECO:0000313" key="2">
    <source>
        <dbReference type="Proteomes" id="UP000694391"/>
    </source>
</evidence>
<sequence>MKDAQLISSLMGKKLRVFLLWSGTRKGCPLSPLLFNIVLEVLASVTRQQKEIKASSQQRKQSTKLKSNLQNGRRYLQMTYLIKS</sequence>
<protein>
    <recommendedName>
        <fullName evidence="3">Reverse transcriptase domain-containing protein</fullName>
    </recommendedName>
</protein>
<dbReference type="Ensembl" id="ENSCAFT00020010763.1">
    <property type="protein sequence ID" value="ENSCAFP00020009263.1"/>
    <property type="gene ID" value="ENSCAFG00020007493.1"/>
</dbReference>
<dbReference type="AlphaFoldDB" id="A0A8C0QWV5"/>
<organism evidence="1 2">
    <name type="scientific">Canis lupus dingo</name>
    <name type="common">dingo</name>
    <dbReference type="NCBI Taxonomy" id="286419"/>
    <lineage>
        <taxon>Eukaryota</taxon>
        <taxon>Metazoa</taxon>
        <taxon>Chordata</taxon>
        <taxon>Craniata</taxon>
        <taxon>Vertebrata</taxon>
        <taxon>Euteleostomi</taxon>
        <taxon>Mammalia</taxon>
        <taxon>Eutheria</taxon>
        <taxon>Laurasiatheria</taxon>
        <taxon>Carnivora</taxon>
        <taxon>Caniformia</taxon>
        <taxon>Canidae</taxon>
        <taxon>Canis</taxon>
    </lineage>
</organism>
<reference evidence="1" key="1">
    <citation type="submission" date="2025-08" db="UniProtKB">
        <authorList>
            <consortium name="Ensembl"/>
        </authorList>
    </citation>
    <scope>IDENTIFICATION</scope>
</reference>
<name>A0A8C0QWV5_CANLU</name>
<accession>A0A8C0QWV5</accession>
<dbReference type="Proteomes" id="UP000694391">
    <property type="component" value="Unplaced"/>
</dbReference>
<reference evidence="1" key="2">
    <citation type="submission" date="2025-09" db="UniProtKB">
        <authorList>
            <consortium name="Ensembl"/>
        </authorList>
    </citation>
    <scope>IDENTIFICATION</scope>
</reference>
<evidence type="ECO:0008006" key="3">
    <source>
        <dbReference type="Google" id="ProtNLM"/>
    </source>
</evidence>
<proteinExistence type="predicted"/>
<dbReference type="GeneTree" id="ENSGT00950000185060"/>
<evidence type="ECO:0000313" key="1">
    <source>
        <dbReference type="Ensembl" id="ENSCAFP00020009263.1"/>
    </source>
</evidence>
<keyword evidence="2" id="KW-1185">Reference proteome</keyword>